<accession>A0A1G4PPE3</accession>
<dbReference type="STRING" id="177413.SAMN05660859_0678"/>
<dbReference type="PROSITE" id="PS51257">
    <property type="entry name" value="PROKAR_LIPOPROTEIN"/>
    <property type="match status" value="1"/>
</dbReference>
<gene>
    <name evidence="2" type="ORF">SAMN05660859_0678</name>
</gene>
<feature type="chain" id="PRO_5011442950" evidence="1">
    <location>
        <begin position="22"/>
        <end position="99"/>
    </location>
</feature>
<keyword evidence="1" id="KW-0732">Signal</keyword>
<evidence type="ECO:0000313" key="2">
    <source>
        <dbReference type="EMBL" id="SCW33919.1"/>
    </source>
</evidence>
<dbReference type="Pfam" id="PF06411">
    <property type="entry name" value="HdeA"/>
    <property type="match status" value="1"/>
</dbReference>
<proteinExistence type="predicted"/>
<feature type="signal peptide" evidence="1">
    <location>
        <begin position="1"/>
        <end position="21"/>
    </location>
</feature>
<dbReference type="AlphaFoldDB" id="A0A1G4PPE3"/>
<dbReference type="InterPro" id="IPR010486">
    <property type="entry name" value="HNS-dep_expression_A/B"/>
</dbReference>
<keyword evidence="3" id="KW-1185">Reference proteome</keyword>
<evidence type="ECO:0000256" key="1">
    <source>
        <dbReference type="SAM" id="SignalP"/>
    </source>
</evidence>
<dbReference type="Proteomes" id="UP000198889">
    <property type="component" value="Unassembled WGS sequence"/>
</dbReference>
<name>A0A1G4PPE3_9HYPH</name>
<reference evidence="3" key="1">
    <citation type="submission" date="2016-10" db="EMBL/GenBank/DDBJ databases">
        <authorList>
            <person name="Varghese N."/>
            <person name="Submissions S."/>
        </authorList>
    </citation>
    <scope>NUCLEOTIDE SEQUENCE [LARGE SCALE GENOMIC DNA]</scope>
    <source>
        <strain evidence="3">CGMCC 1.1761</strain>
    </source>
</reference>
<dbReference type="EMBL" id="FMTP01000001">
    <property type="protein sequence ID" value="SCW33919.1"/>
    <property type="molecule type" value="Genomic_DNA"/>
</dbReference>
<organism evidence="2 3">
    <name type="scientific">Ancylobacter rudongensis</name>
    <dbReference type="NCBI Taxonomy" id="177413"/>
    <lineage>
        <taxon>Bacteria</taxon>
        <taxon>Pseudomonadati</taxon>
        <taxon>Pseudomonadota</taxon>
        <taxon>Alphaproteobacteria</taxon>
        <taxon>Hyphomicrobiales</taxon>
        <taxon>Xanthobacteraceae</taxon>
        <taxon>Ancylobacter</taxon>
    </lineage>
</organism>
<protein>
    <submittedName>
        <fullName evidence="2">HdeA/HdeB family protein</fullName>
    </submittedName>
</protein>
<sequence length="99" mass="10571">MRKLVLAFALAGAAAACLPHAALADKIDLSTTTCAQFLESDKTEIMLTLAWLDAYYKDVDAPPVIDTDKFVENAGKLGEYCAANPSIGLITAADEMFDN</sequence>
<evidence type="ECO:0000313" key="3">
    <source>
        <dbReference type="Proteomes" id="UP000198889"/>
    </source>
</evidence>
<dbReference type="RefSeq" id="WP_091436109.1">
    <property type="nucleotide sequence ID" value="NZ_FMTP01000001.1"/>
</dbReference>